<evidence type="ECO:0000313" key="2">
    <source>
        <dbReference type="Proteomes" id="UP000583944"/>
    </source>
</evidence>
<sequence>MGYKASPEILQIIITSAIAGVTTVVHRLWAAPPLVRVEVWIDNIRIAGSKSDVALWEAQVLRNADGCHATMGEDRESGGTQHTFLGVQFDHAHRAVSLSDKFFRSVCAMPTPNSLTIAEMEAMASRFLYAASILGTRLCDCHFFIKAVRRRLSALNREIVLETSPANLPPAAVGLGERLRQIIENNRKRSIKPTEKASAAIITDASLHGWGTVFIPKFGDFKIAGGKWEKRKPFLIMQAEVRAVRLALSAFSAILIPTTGVLVENTSLQGAANKGSPKSHALTWELRRIYEFLGSRGIQASFAYVRSAENPADGMPRGRVFYASALGKRERRGVVAGGPQSLPIRK</sequence>
<name>A0A7J6XZA8_TRYCR</name>
<keyword evidence="1" id="KW-0808">Transferase</keyword>
<accession>A0A7J6XZA8</accession>
<dbReference type="AlphaFoldDB" id="A0A7J6XZA8"/>
<evidence type="ECO:0000313" key="1">
    <source>
        <dbReference type="EMBL" id="KAF5219757.1"/>
    </source>
</evidence>
<organism evidence="1 2">
    <name type="scientific">Trypanosoma cruzi</name>
    <dbReference type="NCBI Taxonomy" id="5693"/>
    <lineage>
        <taxon>Eukaryota</taxon>
        <taxon>Discoba</taxon>
        <taxon>Euglenozoa</taxon>
        <taxon>Kinetoplastea</taxon>
        <taxon>Metakinetoplastina</taxon>
        <taxon>Trypanosomatida</taxon>
        <taxon>Trypanosomatidae</taxon>
        <taxon>Trypanosoma</taxon>
        <taxon>Schizotrypanum</taxon>
    </lineage>
</organism>
<gene>
    <name evidence="1" type="ORF">ECC02_007291</name>
</gene>
<protein>
    <submittedName>
        <fullName evidence="1">Target of rapamycin (TOR) kinase 1</fullName>
    </submittedName>
</protein>
<dbReference type="GO" id="GO:0016301">
    <property type="term" value="F:kinase activity"/>
    <property type="evidence" value="ECO:0007669"/>
    <property type="project" value="UniProtKB-KW"/>
</dbReference>
<proteinExistence type="predicted"/>
<reference evidence="1 2" key="1">
    <citation type="journal article" date="2019" name="Genome Biol. Evol.">
        <title>Nanopore Sequencing Significantly Improves Genome Assembly of the Protozoan Parasite Trypanosoma cruzi.</title>
        <authorList>
            <person name="Diaz-Viraque F."/>
            <person name="Pita S."/>
            <person name="Greif G."/>
            <person name="de Souza R.C.M."/>
            <person name="Iraola G."/>
            <person name="Robello C."/>
        </authorList>
    </citation>
    <scope>NUCLEOTIDE SEQUENCE [LARGE SCALE GENOMIC DNA]</scope>
    <source>
        <strain evidence="1 2">Berenice</strain>
    </source>
</reference>
<dbReference type="Proteomes" id="UP000583944">
    <property type="component" value="Unassembled WGS sequence"/>
</dbReference>
<keyword evidence="1" id="KW-0418">Kinase</keyword>
<comment type="caution">
    <text evidence="1">The sequence shown here is derived from an EMBL/GenBank/DDBJ whole genome shotgun (WGS) entry which is preliminary data.</text>
</comment>
<dbReference type="VEuPathDB" id="TriTrypDB:ECC02_007291"/>
<dbReference type="EMBL" id="JABDHM010000064">
    <property type="protein sequence ID" value="KAF5219757.1"/>
    <property type="molecule type" value="Genomic_DNA"/>
</dbReference>